<organism evidence="2 3">
    <name type="scientific">Gemmata palustris</name>
    <dbReference type="NCBI Taxonomy" id="2822762"/>
    <lineage>
        <taxon>Bacteria</taxon>
        <taxon>Pseudomonadati</taxon>
        <taxon>Planctomycetota</taxon>
        <taxon>Planctomycetia</taxon>
        <taxon>Gemmatales</taxon>
        <taxon>Gemmataceae</taxon>
        <taxon>Gemmata</taxon>
    </lineage>
</organism>
<dbReference type="Proteomes" id="UP000676565">
    <property type="component" value="Unassembled WGS sequence"/>
</dbReference>
<dbReference type="RefSeq" id="WP_210659911.1">
    <property type="nucleotide sequence ID" value="NZ_JAGKQQ010000001.1"/>
</dbReference>
<dbReference type="EMBL" id="JAGKQQ010000001">
    <property type="protein sequence ID" value="MBP3959295.1"/>
    <property type="molecule type" value="Genomic_DNA"/>
</dbReference>
<name>A0ABS5C091_9BACT</name>
<dbReference type="InterPro" id="IPR007280">
    <property type="entry name" value="Peptidase_C_arc/bac"/>
</dbReference>
<dbReference type="SUPFAM" id="SSF89260">
    <property type="entry name" value="Collagen-binding domain"/>
    <property type="match status" value="1"/>
</dbReference>
<evidence type="ECO:0000259" key="1">
    <source>
        <dbReference type="Pfam" id="PF04151"/>
    </source>
</evidence>
<dbReference type="Pfam" id="PF04151">
    <property type="entry name" value="PPC"/>
    <property type="match status" value="1"/>
</dbReference>
<dbReference type="Gene3D" id="2.60.120.380">
    <property type="match status" value="1"/>
</dbReference>
<gene>
    <name evidence="2" type="ORF">J8F10_28965</name>
</gene>
<comment type="caution">
    <text evidence="2">The sequence shown here is derived from an EMBL/GenBank/DDBJ whole genome shotgun (WGS) entry which is preliminary data.</text>
</comment>
<keyword evidence="3" id="KW-1185">Reference proteome</keyword>
<feature type="domain" description="Peptidase C-terminal archaeal/bacterial" evidence="1">
    <location>
        <begin position="168"/>
        <end position="236"/>
    </location>
</feature>
<proteinExistence type="predicted"/>
<protein>
    <submittedName>
        <fullName evidence="2">PPC domain-containing protein</fullName>
    </submittedName>
</protein>
<reference evidence="2 3" key="1">
    <citation type="submission" date="2021-04" db="EMBL/GenBank/DDBJ databases">
        <authorList>
            <person name="Ivanova A."/>
        </authorList>
    </citation>
    <scope>NUCLEOTIDE SEQUENCE [LARGE SCALE GENOMIC DNA]</scope>
    <source>
        <strain evidence="2 3">G18</strain>
    </source>
</reference>
<sequence>MRFFCLAIISLGLASTTSSQEKKPADPKKEPAPKVLYAIPLVAKPGEKQKLVIRGKNLATVKEVKVTGADGAKLKVLGAKAVGVPNNYPGERVGDSEVELELELPKDAKPGAVKLTAVNGGGDSNAYTLLVRDELPAIAEKEENGGFDTAQAVVLPCAVEGTIKSERDVDTFKFEGKKGTKVRIEVQAARSGSPVDGFLTLYDADRKVVDSADDVNGSADPILTVTLPKDGTYFVALIDAHDLGGANFGYRLVVKAE</sequence>
<accession>A0ABS5C091</accession>
<evidence type="ECO:0000313" key="3">
    <source>
        <dbReference type="Proteomes" id="UP000676565"/>
    </source>
</evidence>
<evidence type="ECO:0000313" key="2">
    <source>
        <dbReference type="EMBL" id="MBP3959295.1"/>
    </source>
</evidence>